<keyword evidence="2" id="KW-1185">Reference proteome</keyword>
<gene>
    <name evidence="1" type="ORF">F5144DRAFT_310068</name>
</gene>
<sequence>MKTFVPVLALAAGVSATFHKAPPFSFPGNTDNKCTDKQKPGFSWDDLDFGDFFDYRDFNFRGWKCEDDGDKRSKFAPRTFGKAISGTCSSDKKKSPSFGCGASVDKFSLGSIHVKPEFDCDLEFHYDMPDGSTCKHRSACRKSGTTVVNRQCGGAKNVTIIYPPQPHLPKPSCTIKVPTISFDCDTASSTKPPKTKTTKTPPGTTAPPAEASTTPPAGTPPVESNTPPAETTSPAENTPPAETATPPVEATTPPAENTPPSETNTPPTESNTSPAENTPPAETNSAPEGSETSSVSPGQETSDVVVPPPVTKTITTSYDSTSTIFTTSIQTITSCAPTVPDCPANSVVTTVVTVAVSTTICPVTETLTTIEGPTSTAQPSDGPSEGPSDGPSEGPSDGPGATSAPEAATTSAPVAGGTTGVVSSVSPVETLPCPGVVPSCLNTFLFNTGCSDNTDTACYCPDATFVKNVYDCLYAHGETDSIIAEAVAYFQGICGKWVNENPAIATDATVTTYITVTAQPTVAPVYTTVIVDVTTVVPCTDDAGEIIPSSSTTVTVSTSMTVPQIDFTTGSSGGVEVVPITAVPAVTAPPTPSVDGPGVVITANGTAITVPTGTGALVPSSTSTHSVVVGAGGRVGASFGLAAAVAFAAALVL</sequence>
<dbReference type="EMBL" id="JAGIZQ010000005">
    <property type="protein sequence ID" value="KAH6628484.1"/>
    <property type="molecule type" value="Genomic_DNA"/>
</dbReference>
<proteinExistence type="predicted"/>
<evidence type="ECO:0000313" key="1">
    <source>
        <dbReference type="EMBL" id="KAH6628484.1"/>
    </source>
</evidence>
<dbReference type="Proteomes" id="UP000724584">
    <property type="component" value="Unassembled WGS sequence"/>
</dbReference>
<evidence type="ECO:0000313" key="2">
    <source>
        <dbReference type="Proteomes" id="UP000724584"/>
    </source>
</evidence>
<reference evidence="1 2" key="1">
    <citation type="journal article" date="2021" name="Nat. Commun.">
        <title>Genetic determinants of endophytism in the Arabidopsis root mycobiome.</title>
        <authorList>
            <person name="Mesny F."/>
            <person name="Miyauchi S."/>
            <person name="Thiergart T."/>
            <person name="Pickel B."/>
            <person name="Atanasova L."/>
            <person name="Karlsson M."/>
            <person name="Huettel B."/>
            <person name="Barry K.W."/>
            <person name="Haridas S."/>
            <person name="Chen C."/>
            <person name="Bauer D."/>
            <person name="Andreopoulos W."/>
            <person name="Pangilinan J."/>
            <person name="LaButti K."/>
            <person name="Riley R."/>
            <person name="Lipzen A."/>
            <person name="Clum A."/>
            <person name="Drula E."/>
            <person name="Henrissat B."/>
            <person name="Kohler A."/>
            <person name="Grigoriev I.V."/>
            <person name="Martin F.M."/>
            <person name="Hacquard S."/>
        </authorList>
    </citation>
    <scope>NUCLEOTIDE SEQUENCE [LARGE SCALE GENOMIC DNA]</scope>
    <source>
        <strain evidence="1 2">MPI-SDFR-AT-0079</strain>
    </source>
</reference>
<name>A0ACB7P5L2_9PEZI</name>
<comment type="caution">
    <text evidence="1">The sequence shown here is derived from an EMBL/GenBank/DDBJ whole genome shotgun (WGS) entry which is preliminary data.</text>
</comment>
<protein>
    <submittedName>
        <fullName evidence="1">Uncharacterized protein</fullName>
    </submittedName>
</protein>
<accession>A0ACB7P5L2</accession>
<organism evidence="1 2">
    <name type="scientific">Chaetomium tenue</name>
    <dbReference type="NCBI Taxonomy" id="1854479"/>
    <lineage>
        <taxon>Eukaryota</taxon>
        <taxon>Fungi</taxon>
        <taxon>Dikarya</taxon>
        <taxon>Ascomycota</taxon>
        <taxon>Pezizomycotina</taxon>
        <taxon>Sordariomycetes</taxon>
        <taxon>Sordariomycetidae</taxon>
        <taxon>Sordariales</taxon>
        <taxon>Chaetomiaceae</taxon>
        <taxon>Chaetomium</taxon>
    </lineage>
</organism>